<dbReference type="AlphaFoldDB" id="A0A382KZF4"/>
<evidence type="ECO:0000313" key="1">
    <source>
        <dbReference type="EMBL" id="SVC28442.1"/>
    </source>
</evidence>
<reference evidence="1" key="1">
    <citation type="submission" date="2018-05" db="EMBL/GenBank/DDBJ databases">
        <authorList>
            <person name="Lanie J.A."/>
            <person name="Ng W.-L."/>
            <person name="Kazmierczak K.M."/>
            <person name="Andrzejewski T.M."/>
            <person name="Davidsen T.M."/>
            <person name="Wayne K.J."/>
            <person name="Tettelin H."/>
            <person name="Glass J.I."/>
            <person name="Rusch D."/>
            <person name="Podicherti R."/>
            <person name="Tsui H.-C.T."/>
            <person name="Winkler M.E."/>
        </authorList>
    </citation>
    <scope>NUCLEOTIDE SEQUENCE</scope>
</reference>
<dbReference type="EMBL" id="UINC01083084">
    <property type="protein sequence ID" value="SVC28442.1"/>
    <property type="molecule type" value="Genomic_DNA"/>
</dbReference>
<proteinExistence type="predicted"/>
<name>A0A382KZF4_9ZZZZ</name>
<organism evidence="1">
    <name type="scientific">marine metagenome</name>
    <dbReference type="NCBI Taxonomy" id="408172"/>
    <lineage>
        <taxon>unclassified sequences</taxon>
        <taxon>metagenomes</taxon>
        <taxon>ecological metagenomes</taxon>
    </lineage>
</organism>
<sequence>MSYADFSNNLNSYTQYLQGGQSIPLGGGAGFGVKVEMGPGMKQAICNML</sequence>
<accession>A0A382KZF4</accession>
<feature type="non-terminal residue" evidence="1">
    <location>
        <position position="49"/>
    </location>
</feature>
<gene>
    <name evidence="1" type="ORF">METZ01_LOCUS281296</name>
</gene>
<protein>
    <submittedName>
        <fullName evidence="1">Uncharacterized protein</fullName>
    </submittedName>
</protein>